<name>A0A371FP19_MUCPR</name>
<dbReference type="SUPFAM" id="SSF47459">
    <property type="entry name" value="HLH, helix-loop-helix DNA-binding domain"/>
    <property type="match status" value="1"/>
</dbReference>
<dbReference type="AlphaFoldDB" id="A0A371FP19"/>
<evidence type="ECO:0000256" key="4">
    <source>
        <dbReference type="ARBA" id="ARBA00023163"/>
    </source>
</evidence>
<proteinExistence type="predicted"/>
<dbReference type="GO" id="GO:0005634">
    <property type="term" value="C:nucleus"/>
    <property type="evidence" value="ECO:0007669"/>
    <property type="project" value="UniProtKB-SubCell"/>
</dbReference>
<keyword evidence="3" id="KW-0238">DNA-binding</keyword>
<dbReference type="InterPro" id="IPR045843">
    <property type="entry name" value="IND-like"/>
</dbReference>
<dbReference type="GO" id="GO:0000981">
    <property type="term" value="F:DNA-binding transcription factor activity, RNA polymerase II-specific"/>
    <property type="evidence" value="ECO:0007669"/>
    <property type="project" value="TreeGrafter"/>
</dbReference>
<dbReference type="STRING" id="157652.A0A371FP19"/>
<gene>
    <name evidence="7" type="primary">BHLH103</name>
    <name evidence="7" type="ORF">CR513_39426</name>
</gene>
<keyword evidence="4" id="KW-0804">Transcription</keyword>
<keyword evidence="2" id="KW-0805">Transcription regulation</keyword>
<evidence type="ECO:0000256" key="5">
    <source>
        <dbReference type="ARBA" id="ARBA00023242"/>
    </source>
</evidence>
<dbReference type="PANTHER" id="PTHR16223:SF138">
    <property type="entry name" value="TRANSCRIPTION FACTOR BHLH103-LIKE"/>
    <property type="match status" value="1"/>
</dbReference>
<comment type="subcellular location">
    <subcellularLocation>
        <location evidence="1">Nucleus</location>
    </subcellularLocation>
</comment>
<dbReference type="InterPro" id="IPR036638">
    <property type="entry name" value="HLH_DNA-bd_sf"/>
</dbReference>
<evidence type="ECO:0000256" key="2">
    <source>
        <dbReference type="ARBA" id="ARBA00023015"/>
    </source>
</evidence>
<evidence type="ECO:0000256" key="1">
    <source>
        <dbReference type="ARBA" id="ARBA00004123"/>
    </source>
</evidence>
<evidence type="ECO:0000259" key="6">
    <source>
        <dbReference type="PROSITE" id="PS50888"/>
    </source>
</evidence>
<feature type="domain" description="BHLH" evidence="6">
    <location>
        <begin position="175"/>
        <end position="224"/>
    </location>
</feature>
<sequence length="292" mass="32965">MSETSPFSIDIAKMRNALLPSVSSRHHCYGNDEVQLEILEGSMQMNDLTLCVCNSLFNGHFHSNGFNLESRIFNNDSQLGKGVYTQLASQSLICDYNHHPGSLYAIPSSKDISQQSLLLDKDPSLSQYEGVCGNARKRPFEYTDMSLWEKLKSNSKSKTTIMEPKWHQAKEVSEIIPRHKLHAPMRRNQKLSDKVTTLRKLVSPFGKTDTASVLHEASLYIKLLQAQIRTLFQLLSFSYFSTIKNPHTQECGDKLQVDLRSRGLCLVPISITENVTMVDQIHHGSASKIIHS</sequence>
<dbReference type="CDD" id="cd11393">
    <property type="entry name" value="bHLH_AtbHLH_like"/>
    <property type="match status" value="1"/>
</dbReference>
<dbReference type="Proteomes" id="UP000257109">
    <property type="component" value="Unassembled WGS sequence"/>
</dbReference>
<dbReference type="GO" id="GO:0046983">
    <property type="term" value="F:protein dimerization activity"/>
    <property type="evidence" value="ECO:0007669"/>
    <property type="project" value="InterPro"/>
</dbReference>
<protein>
    <submittedName>
        <fullName evidence="7">Transcription factor bHLH103</fullName>
    </submittedName>
</protein>
<evidence type="ECO:0000313" key="8">
    <source>
        <dbReference type="Proteomes" id="UP000257109"/>
    </source>
</evidence>
<evidence type="ECO:0000313" key="7">
    <source>
        <dbReference type="EMBL" id="RDX80069.1"/>
    </source>
</evidence>
<keyword evidence="8" id="KW-1185">Reference proteome</keyword>
<dbReference type="OrthoDB" id="1870356at2759"/>
<accession>A0A371FP19</accession>
<dbReference type="GO" id="GO:0000978">
    <property type="term" value="F:RNA polymerase II cis-regulatory region sequence-specific DNA binding"/>
    <property type="evidence" value="ECO:0007669"/>
    <property type="project" value="TreeGrafter"/>
</dbReference>
<organism evidence="7 8">
    <name type="scientific">Mucuna pruriens</name>
    <name type="common">Velvet bean</name>
    <name type="synonym">Dolichos pruriens</name>
    <dbReference type="NCBI Taxonomy" id="157652"/>
    <lineage>
        <taxon>Eukaryota</taxon>
        <taxon>Viridiplantae</taxon>
        <taxon>Streptophyta</taxon>
        <taxon>Embryophyta</taxon>
        <taxon>Tracheophyta</taxon>
        <taxon>Spermatophyta</taxon>
        <taxon>Magnoliopsida</taxon>
        <taxon>eudicotyledons</taxon>
        <taxon>Gunneridae</taxon>
        <taxon>Pentapetalae</taxon>
        <taxon>rosids</taxon>
        <taxon>fabids</taxon>
        <taxon>Fabales</taxon>
        <taxon>Fabaceae</taxon>
        <taxon>Papilionoideae</taxon>
        <taxon>50 kb inversion clade</taxon>
        <taxon>NPAAA clade</taxon>
        <taxon>indigoferoid/millettioid clade</taxon>
        <taxon>Phaseoleae</taxon>
        <taxon>Mucuna</taxon>
    </lineage>
</organism>
<dbReference type="EMBL" id="QJKJ01008335">
    <property type="protein sequence ID" value="RDX80069.1"/>
    <property type="molecule type" value="Genomic_DNA"/>
</dbReference>
<comment type="caution">
    <text evidence="7">The sequence shown here is derived from an EMBL/GenBank/DDBJ whole genome shotgun (WGS) entry which is preliminary data.</text>
</comment>
<dbReference type="InterPro" id="IPR011598">
    <property type="entry name" value="bHLH_dom"/>
</dbReference>
<reference evidence="7" key="1">
    <citation type="submission" date="2018-05" db="EMBL/GenBank/DDBJ databases">
        <title>Draft genome of Mucuna pruriens seed.</title>
        <authorList>
            <person name="Nnadi N.E."/>
            <person name="Vos R."/>
            <person name="Hasami M.H."/>
            <person name="Devisetty U.K."/>
            <person name="Aguiy J.C."/>
        </authorList>
    </citation>
    <scope>NUCLEOTIDE SEQUENCE [LARGE SCALE GENOMIC DNA]</scope>
    <source>
        <strain evidence="7">JCA_2017</strain>
    </source>
</reference>
<dbReference type="PROSITE" id="PS50888">
    <property type="entry name" value="BHLH"/>
    <property type="match status" value="1"/>
</dbReference>
<dbReference type="PANTHER" id="PTHR16223">
    <property type="entry name" value="TRANSCRIPTION FACTOR BHLH83-RELATED"/>
    <property type="match status" value="1"/>
</dbReference>
<feature type="non-terminal residue" evidence="7">
    <location>
        <position position="292"/>
    </location>
</feature>
<evidence type="ECO:0000256" key="3">
    <source>
        <dbReference type="ARBA" id="ARBA00023125"/>
    </source>
</evidence>
<dbReference type="InterPro" id="IPR045239">
    <property type="entry name" value="bHLH95_bHLH"/>
</dbReference>
<keyword evidence="5" id="KW-0539">Nucleus</keyword>